<evidence type="ECO:0000256" key="8">
    <source>
        <dbReference type="ARBA" id="ARBA00042577"/>
    </source>
</evidence>
<dbReference type="SUPFAM" id="SSF57829">
    <property type="entry name" value="Zn-binding ribosomal proteins"/>
    <property type="match status" value="1"/>
</dbReference>
<dbReference type="InterPro" id="IPR051991">
    <property type="entry name" value="Mitoribosomal_protein_bL32"/>
</dbReference>
<dbReference type="GeneID" id="113515500"/>
<feature type="compositionally biased region" description="Polar residues" evidence="10">
    <location>
        <begin position="175"/>
        <end position="192"/>
    </location>
</feature>
<dbReference type="InterPro" id="IPR011332">
    <property type="entry name" value="Ribosomal_zn-bd"/>
</dbReference>
<dbReference type="GO" id="GO:0005762">
    <property type="term" value="C:mitochondrial large ribosomal subunit"/>
    <property type="evidence" value="ECO:0007669"/>
    <property type="project" value="TreeGrafter"/>
</dbReference>
<dbReference type="AlphaFoldDB" id="A0A6J1WL93"/>
<dbReference type="PANTHER" id="PTHR21026:SF2">
    <property type="entry name" value="LARGE RIBOSOMAL SUBUNIT PROTEIN BL32M"/>
    <property type="match status" value="1"/>
</dbReference>
<keyword evidence="5" id="KW-0496">Mitochondrion</keyword>
<accession>A0A6J1WL93</accession>
<keyword evidence="6" id="KW-0687">Ribonucleoprotein</keyword>
<protein>
    <recommendedName>
        <fullName evidence="7">Large ribosomal subunit protein bL32m</fullName>
    </recommendedName>
    <alternativeName>
        <fullName evidence="8">39S ribosomal protein L32, mitochondrial</fullName>
    </alternativeName>
</protein>
<dbReference type="KEGG" id="gmw:113515500"/>
<gene>
    <name evidence="12" type="primary">LOC113515500</name>
</gene>
<evidence type="ECO:0000256" key="1">
    <source>
        <dbReference type="ARBA" id="ARBA00004173"/>
    </source>
</evidence>
<dbReference type="Proteomes" id="UP001652740">
    <property type="component" value="Unplaced"/>
</dbReference>
<keyword evidence="11" id="KW-1185">Reference proteome</keyword>
<evidence type="ECO:0000256" key="9">
    <source>
        <dbReference type="ARBA" id="ARBA00045766"/>
    </source>
</evidence>
<dbReference type="InterPro" id="IPR002677">
    <property type="entry name" value="Ribosomal_bL32"/>
</dbReference>
<reference evidence="12" key="1">
    <citation type="submission" date="2025-08" db="UniProtKB">
        <authorList>
            <consortium name="RefSeq"/>
        </authorList>
    </citation>
    <scope>IDENTIFICATION</scope>
    <source>
        <tissue evidence="12">Whole larvae</tissue>
    </source>
</reference>
<proteinExistence type="inferred from homology"/>
<evidence type="ECO:0000256" key="7">
    <source>
        <dbReference type="ARBA" id="ARBA00039935"/>
    </source>
</evidence>
<comment type="subcellular location">
    <subcellularLocation>
        <location evidence="1">Mitochondrion</location>
    </subcellularLocation>
</comment>
<evidence type="ECO:0000313" key="11">
    <source>
        <dbReference type="Proteomes" id="UP001652740"/>
    </source>
</evidence>
<keyword evidence="3" id="KW-0809">Transit peptide</keyword>
<organism evidence="11 12">
    <name type="scientific">Galleria mellonella</name>
    <name type="common">Greater wax moth</name>
    <dbReference type="NCBI Taxonomy" id="7137"/>
    <lineage>
        <taxon>Eukaryota</taxon>
        <taxon>Metazoa</taxon>
        <taxon>Ecdysozoa</taxon>
        <taxon>Arthropoda</taxon>
        <taxon>Hexapoda</taxon>
        <taxon>Insecta</taxon>
        <taxon>Pterygota</taxon>
        <taxon>Neoptera</taxon>
        <taxon>Endopterygota</taxon>
        <taxon>Lepidoptera</taxon>
        <taxon>Glossata</taxon>
        <taxon>Ditrysia</taxon>
        <taxon>Pyraloidea</taxon>
        <taxon>Pyralidae</taxon>
        <taxon>Galleriinae</taxon>
        <taxon>Galleria</taxon>
    </lineage>
</organism>
<sequence length="198" mass="23238">MINLRIYNFIKILKNVERIIFQNMFGGPPKELALAYVNDKRTPEHVKKLSIRDIIGDGILLAVPKFRRTVEKRWKRKYGSPEYVWKMLVPKNNIKVCSECGHHHESGRLCGNCYKKVEMETNEIKEKIQEKLAKTPIDKDVIVLYEGENLPDQPNEFWKGKRIIEMKKERPQWFSRNLLQKSTQQPSTSTDVKPTDLA</sequence>
<evidence type="ECO:0000256" key="5">
    <source>
        <dbReference type="ARBA" id="ARBA00023128"/>
    </source>
</evidence>
<evidence type="ECO:0000256" key="2">
    <source>
        <dbReference type="ARBA" id="ARBA00008560"/>
    </source>
</evidence>
<comment type="function">
    <text evidence="9">Component of the mitochondrial large ribosomal subunit (mt-LSU). The mitochondrial ribosome (mitoribosome) is a large ribonucleoprotein complex responsible for the synthesis of proteins inside mitochondria.</text>
</comment>
<evidence type="ECO:0000256" key="10">
    <source>
        <dbReference type="SAM" id="MobiDB-lite"/>
    </source>
</evidence>
<dbReference type="InParanoid" id="A0A6J1WL93"/>
<evidence type="ECO:0000313" key="12">
    <source>
        <dbReference type="RefSeq" id="XP_026755530.2"/>
    </source>
</evidence>
<dbReference type="GO" id="GO:0006412">
    <property type="term" value="P:translation"/>
    <property type="evidence" value="ECO:0007669"/>
    <property type="project" value="InterPro"/>
</dbReference>
<feature type="region of interest" description="Disordered" evidence="10">
    <location>
        <begin position="175"/>
        <end position="198"/>
    </location>
</feature>
<keyword evidence="4 12" id="KW-0689">Ribosomal protein</keyword>
<dbReference type="FunCoup" id="A0A6J1WL93">
    <property type="interactions" value="371"/>
</dbReference>
<evidence type="ECO:0000256" key="3">
    <source>
        <dbReference type="ARBA" id="ARBA00022946"/>
    </source>
</evidence>
<dbReference type="RefSeq" id="XP_026755530.2">
    <property type="nucleotide sequence ID" value="XM_026899729.3"/>
</dbReference>
<dbReference type="PANTHER" id="PTHR21026">
    <property type="entry name" value="39S RIBOSOMAL PROTEIN L32, MITOCHONDRIAL"/>
    <property type="match status" value="1"/>
</dbReference>
<dbReference type="GO" id="GO:0003735">
    <property type="term" value="F:structural constituent of ribosome"/>
    <property type="evidence" value="ECO:0007669"/>
    <property type="project" value="InterPro"/>
</dbReference>
<name>A0A6J1WL93_GALME</name>
<dbReference type="Pfam" id="PF01783">
    <property type="entry name" value="Ribosomal_L32p"/>
    <property type="match status" value="1"/>
</dbReference>
<evidence type="ECO:0000256" key="6">
    <source>
        <dbReference type="ARBA" id="ARBA00023274"/>
    </source>
</evidence>
<comment type="similarity">
    <text evidence="2">Belongs to the bacterial ribosomal protein bL32 family.</text>
</comment>
<evidence type="ECO:0000256" key="4">
    <source>
        <dbReference type="ARBA" id="ARBA00022980"/>
    </source>
</evidence>